<dbReference type="PANTHER" id="PTHR31760:SF0">
    <property type="entry name" value="S-ADENOSYL-L-METHIONINE-DEPENDENT METHYLTRANSFERASES SUPERFAMILY PROTEIN"/>
    <property type="match status" value="1"/>
</dbReference>
<keyword evidence="1 6" id="KW-0963">Cytoplasm</keyword>
<comment type="caution">
    <text evidence="6">Lacks conserved residue(s) required for the propagation of feature annotation.</text>
</comment>
<dbReference type="HAMAP" id="MF_00074">
    <property type="entry name" value="16SrRNA_methyltr_G"/>
    <property type="match status" value="1"/>
</dbReference>
<dbReference type="EC" id="2.1.1.170" evidence="6"/>
<dbReference type="InterPro" id="IPR003682">
    <property type="entry name" value="rRNA_ssu_MeTfrase_G"/>
</dbReference>
<feature type="binding site" evidence="6">
    <location>
        <position position="71"/>
    </location>
    <ligand>
        <name>S-adenosyl-L-methionine</name>
        <dbReference type="ChEBI" id="CHEBI:59789"/>
    </ligand>
</feature>
<comment type="similarity">
    <text evidence="6">Belongs to the methyltransferase superfamily. RNA methyltransferase RsmG family.</text>
</comment>
<evidence type="ECO:0000256" key="5">
    <source>
        <dbReference type="ARBA" id="ARBA00022691"/>
    </source>
</evidence>
<evidence type="ECO:0000256" key="3">
    <source>
        <dbReference type="ARBA" id="ARBA00022603"/>
    </source>
</evidence>
<dbReference type="GO" id="GO:0070043">
    <property type="term" value="F:rRNA (guanine-N7-)-methyltransferase activity"/>
    <property type="evidence" value="ECO:0007669"/>
    <property type="project" value="UniProtKB-UniRule"/>
</dbReference>
<dbReference type="AlphaFoldDB" id="A0A495D6F5"/>
<dbReference type="NCBIfam" id="TIGR00138">
    <property type="entry name" value="rsmG_gidB"/>
    <property type="match status" value="1"/>
</dbReference>
<keyword evidence="4 6" id="KW-0808">Transferase</keyword>
<accession>A0A495D6F5</accession>
<dbReference type="PANTHER" id="PTHR31760">
    <property type="entry name" value="S-ADENOSYL-L-METHIONINE-DEPENDENT METHYLTRANSFERASES SUPERFAMILY PROTEIN"/>
    <property type="match status" value="1"/>
</dbReference>
<evidence type="ECO:0000256" key="4">
    <source>
        <dbReference type="ARBA" id="ARBA00022679"/>
    </source>
</evidence>
<dbReference type="InterPro" id="IPR029063">
    <property type="entry name" value="SAM-dependent_MTases_sf"/>
</dbReference>
<keyword evidence="2 6" id="KW-0698">rRNA processing</keyword>
<keyword evidence="5 6" id="KW-0949">S-adenosyl-L-methionine</keyword>
<comment type="function">
    <text evidence="6">Specifically methylates the N7 position of guanine in position 527 of 16S rRNA.</text>
</comment>
<dbReference type="PIRSF" id="PIRSF003078">
    <property type="entry name" value="GidB"/>
    <property type="match status" value="1"/>
</dbReference>
<gene>
    <name evidence="6" type="primary">rsmG</name>
    <name evidence="7" type="ORF">C7435_2062</name>
</gene>
<evidence type="ECO:0000256" key="2">
    <source>
        <dbReference type="ARBA" id="ARBA00022552"/>
    </source>
</evidence>
<dbReference type="Pfam" id="PF02527">
    <property type="entry name" value="GidB"/>
    <property type="match status" value="1"/>
</dbReference>
<dbReference type="Gene3D" id="3.40.50.150">
    <property type="entry name" value="Vaccinia Virus protein VP39"/>
    <property type="match status" value="1"/>
</dbReference>
<comment type="subcellular location">
    <subcellularLocation>
        <location evidence="6">Cytoplasm</location>
    </subcellularLocation>
</comment>
<dbReference type="Proteomes" id="UP000273675">
    <property type="component" value="Unassembled WGS sequence"/>
</dbReference>
<dbReference type="RefSeq" id="WP_121211290.1">
    <property type="nucleotide sequence ID" value="NZ_RBIM01000004.1"/>
</dbReference>
<organism evidence="7 8">
    <name type="scientific">Maricaulis maris</name>
    <dbReference type="NCBI Taxonomy" id="74318"/>
    <lineage>
        <taxon>Bacteria</taxon>
        <taxon>Pseudomonadati</taxon>
        <taxon>Pseudomonadota</taxon>
        <taxon>Alphaproteobacteria</taxon>
        <taxon>Maricaulales</taxon>
        <taxon>Maricaulaceae</taxon>
        <taxon>Maricaulis</taxon>
    </lineage>
</organism>
<protein>
    <recommendedName>
        <fullName evidence="6">Ribosomal RNA small subunit methyltransferase G</fullName>
        <ecNumber evidence="6">2.1.1.170</ecNumber>
    </recommendedName>
    <alternativeName>
        <fullName evidence="6">16S rRNA 7-methylguanosine methyltransferase</fullName>
        <shortName evidence="6">16S rRNA m7G methyltransferase</shortName>
    </alternativeName>
</protein>
<feature type="binding site" evidence="6">
    <location>
        <position position="140"/>
    </location>
    <ligand>
        <name>S-adenosyl-L-methionine</name>
        <dbReference type="ChEBI" id="CHEBI:59789"/>
    </ligand>
</feature>
<evidence type="ECO:0000313" key="7">
    <source>
        <dbReference type="EMBL" id="RKQ96728.1"/>
    </source>
</evidence>
<evidence type="ECO:0000256" key="1">
    <source>
        <dbReference type="ARBA" id="ARBA00022490"/>
    </source>
</evidence>
<reference evidence="7 8" key="1">
    <citation type="submission" date="2018-10" db="EMBL/GenBank/DDBJ databases">
        <title>Genomic Encyclopedia of Type Strains, Phase IV (KMG-IV): sequencing the most valuable type-strain genomes for metagenomic binning, comparative biology and taxonomic classification.</title>
        <authorList>
            <person name="Goeker M."/>
        </authorList>
    </citation>
    <scope>NUCLEOTIDE SEQUENCE [LARGE SCALE GENOMIC DNA]</scope>
    <source>
        <strain evidence="7 8">DSM 4734</strain>
    </source>
</reference>
<sequence>MDRVAFGRETGVSRETLDGFELWRRLLTETNAHTNLVGRSTLDQFWQRHAMDSFQLLDHISPDVKRVADLGAGAGFPGIALALGFRDRGQAARVTMVDSIGKKVAFLRKTIDALALDAEARSVRVETLDPAEGFDLVTARAFAPLNKLLGYVAPLLKNRAQGLFFKGQNYRDELTEAGKHWTFDHEVIPSRTSDGVILRIHEVERAK</sequence>
<name>A0A495D6F5_9PROT</name>
<evidence type="ECO:0000256" key="6">
    <source>
        <dbReference type="HAMAP-Rule" id="MF_00074"/>
    </source>
</evidence>
<dbReference type="OrthoDB" id="9808773at2"/>
<keyword evidence="3 6" id="KW-0489">Methyltransferase</keyword>
<proteinExistence type="inferred from homology"/>
<comment type="catalytic activity">
    <reaction evidence="6">
        <text>guanosine(527) in 16S rRNA + S-adenosyl-L-methionine = N(7)-methylguanosine(527) in 16S rRNA + S-adenosyl-L-homocysteine</text>
        <dbReference type="Rhea" id="RHEA:42732"/>
        <dbReference type="Rhea" id="RHEA-COMP:10209"/>
        <dbReference type="Rhea" id="RHEA-COMP:10210"/>
        <dbReference type="ChEBI" id="CHEBI:57856"/>
        <dbReference type="ChEBI" id="CHEBI:59789"/>
        <dbReference type="ChEBI" id="CHEBI:74269"/>
        <dbReference type="ChEBI" id="CHEBI:74480"/>
        <dbReference type="EC" id="2.1.1.170"/>
    </reaction>
</comment>
<dbReference type="SUPFAM" id="SSF53335">
    <property type="entry name" value="S-adenosyl-L-methionine-dependent methyltransferases"/>
    <property type="match status" value="1"/>
</dbReference>
<evidence type="ECO:0000313" key="8">
    <source>
        <dbReference type="Proteomes" id="UP000273675"/>
    </source>
</evidence>
<feature type="binding site" evidence="6">
    <location>
        <position position="76"/>
    </location>
    <ligand>
        <name>S-adenosyl-L-methionine</name>
        <dbReference type="ChEBI" id="CHEBI:59789"/>
    </ligand>
</feature>
<dbReference type="EMBL" id="RBIM01000004">
    <property type="protein sequence ID" value="RKQ96728.1"/>
    <property type="molecule type" value="Genomic_DNA"/>
</dbReference>
<feature type="binding site" evidence="6">
    <location>
        <begin position="125"/>
        <end position="126"/>
    </location>
    <ligand>
        <name>S-adenosyl-L-methionine</name>
        <dbReference type="ChEBI" id="CHEBI:59789"/>
    </ligand>
</feature>
<comment type="caution">
    <text evidence="7">The sequence shown here is derived from an EMBL/GenBank/DDBJ whole genome shotgun (WGS) entry which is preliminary data.</text>
</comment>
<dbReference type="GO" id="GO:0005829">
    <property type="term" value="C:cytosol"/>
    <property type="evidence" value="ECO:0007669"/>
    <property type="project" value="TreeGrafter"/>
</dbReference>